<proteinExistence type="predicted"/>
<organism evidence="2 3">
    <name type="scientific">Pseudomonas syringae pv. viburni</name>
    <dbReference type="NCBI Taxonomy" id="251703"/>
    <lineage>
        <taxon>Bacteria</taxon>
        <taxon>Pseudomonadati</taxon>
        <taxon>Pseudomonadota</taxon>
        <taxon>Gammaproteobacteria</taxon>
        <taxon>Pseudomonadales</taxon>
        <taxon>Pseudomonadaceae</taxon>
        <taxon>Pseudomonas</taxon>
    </lineage>
</organism>
<dbReference type="Pfam" id="PF13986">
    <property type="entry name" value="DUF4224"/>
    <property type="match status" value="1"/>
</dbReference>
<name>A0A0Q0D438_9PSED</name>
<evidence type="ECO:0000259" key="1">
    <source>
        <dbReference type="Pfam" id="PF13986"/>
    </source>
</evidence>
<dbReference type="Proteomes" id="UP000050317">
    <property type="component" value="Unassembled WGS sequence"/>
</dbReference>
<comment type="caution">
    <text evidence="2">The sequence shown here is derived from an EMBL/GenBank/DDBJ whole genome shotgun (WGS) entry which is preliminary data.</text>
</comment>
<evidence type="ECO:0000313" key="2">
    <source>
        <dbReference type="EMBL" id="KPZ21564.1"/>
    </source>
</evidence>
<dbReference type="RefSeq" id="WP_057413752.1">
    <property type="nucleotide sequence ID" value="NZ_JYHK01000054.1"/>
</dbReference>
<dbReference type="AlphaFoldDB" id="A0A0Q0D438"/>
<dbReference type="EMBL" id="LJRR01000097">
    <property type="protein sequence ID" value="KPZ21564.1"/>
    <property type="molecule type" value="Genomic_DNA"/>
</dbReference>
<dbReference type="PATRIC" id="fig|251703.9.peg.5444"/>
<dbReference type="InterPro" id="IPR025319">
    <property type="entry name" value="DUF4224"/>
</dbReference>
<protein>
    <recommendedName>
        <fullName evidence="1">DUF4224 domain-containing protein</fullName>
    </recommendedName>
</protein>
<evidence type="ECO:0000313" key="3">
    <source>
        <dbReference type="Proteomes" id="UP000050317"/>
    </source>
</evidence>
<reference evidence="2 3" key="1">
    <citation type="submission" date="2015-09" db="EMBL/GenBank/DDBJ databases">
        <title>Genome announcement of multiple Pseudomonas syringae strains.</title>
        <authorList>
            <person name="Thakur S."/>
            <person name="Wang P.W."/>
            <person name="Gong Y."/>
            <person name="Weir B.S."/>
            <person name="Guttman D.S."/>
        </authorList>
    </citation>
    <scope>NUCLEOTIDE SEQUENCE [LARGE SCALE GENOMIC DNA]</scope>
    <source>
        <strain evidence="2 3">ICMP3963</strain>
    </source>
</reference>
<feature type="domain" description="DUF4224" evidence="1">
    <location>
        <begin position="10"/>
        <end position="34"/>
    </location>
</feature>
<gene>
    <name evidence="2" type="ORF">ALO40_101740</name>
</gene>
<sequence>MSAANVIAFEELQRITGYTRRADVERALRSEGIRIFFGRKGPWTTVDLVNQAGGLKPANQEKYGVDII</sequence>
<accession>A0A0Q0D438</accession>